<protein>
    <recommendedName>
        <fullName evidence="2">Phasin domain-containing protein</fullName>
    </recommendedName>
</protein>
<dbReference type="HOGENOM" id="CLU_1979851_0_0_5"/>
<gene>
    <name evidence="1" type="ordered locus">RPE_2577</name>
</gene>
<name>Q07NG9_RHOP5</name>
<dbReference type="EMBL" id="CP000463">
    <property type="protein sequence ID" value="ABJ06515.1"/>
    <property type="molecule type" value="Genomic_DNA"/>
</dbReference>
<dbReference type="AlphaFoldDB" id="Q07NG9"/>
<accession>Q07NG9</accession>
<dbReference type="OrthoDB" id="8138512at2"/>
<evidence type="ECO:0008006" key="2">
    <source>
        <dbReference type="Google" id="ProtNLM"/>
    </source>
</evidence>
<sequence>MSDNVMPFPDLLQPALKTYAPMGVKFWQGEETILNDMKEFADGWFVRRQAGTKAALEAAQRMGQAATPIEAMRQYQDWLSGAVGRLFEDGVAYQQHFLKSGGHLGATAAEAVAKAGEELPQERRTG</sequence>
<proteinExistence type="predicted"/>
<reference evidence="1" key="1">
    <citation type="submission" date="2006-09" db="EMBL/GenBank/DDBJ databases">
        <title>Complete sequence of Rhodopseudomonas palustris BisA53.</title>
        <authorList>
            <consortium name="US DOE Joint Genome Institute"/>
            <person name="Copeland A."/>
            <person name="Lucas S."/>
            <person name="Lapidus A."/>
            <person name="Barry K."/>
            <person name="Detter J.C."/>
            <person name="Glavina del Rio T."/>
            <person name="Hammon N."/>
            <person name="Israni S."/>
            <person name="Dalin E."/>
            <person name="Tice H."/>
            <person name="Pitluck S."/>
            <person name="Chain P."/>
            <person name="Malfatti S."/>
            <person name="Shin M."/>
            <person name="Vergez L."/>
            <person name="Schmutz J."/>
            <person name="Larimer F."/>
            <person name="Land M."/>
            <person name="Hauser L."/>
            <person name="Pelletier D.A."/>
            <person name="Kyrpides N."/>
            <person name="Kim E."/>
            <person name="Harwood C.S."/>
            <person name="Oda Y."/>
            <person name="Richardson P."/>
        </authorList>
    </citation>
    <scope>NUCLEOTIDE SEQUENCE [LARGE SCALE GENOMIC DNA]</scope>
    <source>
        <strain evidence="1">BisA53</strain>
    </source>
</reference>
<evidence type="ECO:0000313" key="1">
    <source>
        <dbReference type="EMBL" id="ABJ06515.1"/>
    </source>
</evidence>
<dbReference type="KEGG" id="rpe:RPE_2577"/>
<dbReference type="eggNOG" id="ENOG5032WXZ">
    <property type="taxonomic scope" value="Bacteria"/>
</dbReference>
<organism evidence="1">
    <name type="scientific">Rhodopseudomonas palustris (strain BisA53)</name>
    <dbReference type="NCBI Taxonomy" id="316055"/>
    <lineage>
        <taxon>Bacteria</taxon>
        <taxon>Pseudomonadati</taxon>
        <taxon>Pseudomonadota</taxon>
        <taxon>Alphaproteobacteria</taxon>
        <taxon>Hyphomicrobiales</taxon>
        <taxon>Nitrobacteraceae</taxon>
        <taxon>Rhodopseudomonas</taxon>
    </lineage>
</organism>